<dbReference type="PANTHER" id="PTHR12526:SF622">
    <property type="entry name" value="GLYCOSYLTRANSFERASE (GROUP I)"/>
    <property type="match status" value="1"/>
</dbReference>
<keyword evidence="3" id="KW-1185">Reference proteome</keyword>
<dbReference type="AlphaFoldDB" id="A0A0A3JW14"/>
<evidence type="ECO:0000313" key="2">
    <source>
        <dbReference type="EMBL" id="KGR91202.1"/>
    </source>
</evidence>
<sequence>MRDILIIANFTDAPSEKGNNRFHYLAEEINKTGNVELVTSSFSHDKKIQRTVTMEQLKTASYKFTMLYEPSYKKNVSLRRLYCHYILGKNLEKYLRERKLPDVIYCAVPSLEVGKVAASYAMKNNIKFIIDIQDLWPEAFRMVFNVPLLNKLFFYPLKQKANFIYSSADEIIAVSQTYLKKVLKVNRKVKKGLSVYLGTDLSTFDNLAEKEKLTIKPNNELWLGYVGTLGHSYDIKTVLDALKLLQNKGIHNIKFIIMGDGPLKSEFEEYAYKLGVNAEFTGRLSYRKMVCILKQCDIAVNPISKGAAQSIINKHADYAAAGLPVLNTQECSEYRNLVEEYKMGFNCENRNSRDLAEKLFILYEDDILRENMGQNSRKLAEEKFNRLKTYSQILTLINKDQRT</sequence>
<reference evidence="2 3" key="1">
    <citation type="submission" date="2014-02" db="EMBL/GenBank/DDBJ databases">
        <title>Draft genome sequence of Lysinibacillus massiliensis CCUG 49529.</title>
        <authorList>
            <person name="Zhang F."/>
            <person name="Wang G."/>
            <person name="Zhang L."/>
        </authorList>
    </citation>
    <scope>NUCLEOTIDE SEQUENCE [LARGE SCALE GENOMIC DNA]</scope>
    <source>
        <strain evidence="2 3">CCUG 49529</strain>
    </source>
</reference>
<dbReference type="GO" id="GO:0016757">
    <property type="term" value="F:glycosyltransferase activity"/>
    <property type="evidence" value="ECO:0007669"/>
    <property type="project" value="InterPro"/>
</dbReference>
<dbReference type="Gene3D" id="3.40.50.2000">
    <property type="entry name" value="Glycogen Phosphorylase B"/>
    <property type="match status" value="2"/>
</dbReference>
<dbReference type="Proteomes" id="UP000030595">
    <property type="component" value="Unassembled WGS sequence"/>
</dbReference>
<evidence type="ECO:0000259" key="1">
    <source>
        <dbReference type="Pfam" id="PF00534"/>
    </source>
</evidence>
<protein>
    <recommendedName>
        <fullName evidence="1">Glycosyl transferase family 1 domain-containing protein</fullName>
    </recommendedName>
</protein>
<dbReference type="OrthoDB" id="9811902at2"/>
<organism evidence="2 3">
    <name type="scientific">Ureibacillus massiliensis 4400831 = CIP 108448 = CCUG 49529</name>
    <dbReference type="NCBI Taxonomy" id="1211035"/>
    <lineage>
        <taxon>Bacteria</taxon>
        <taxon>Bacillati</taxon>
        <taxon>Bacillota</taxon>
        <taxon>Bacilli</taxon>
        <taxon>Bacillales</taxon>
        <taxon>Caryophanaceae</taxon>
        <taxon>Ureibacillus</taxon>
    </lineage>
</organism>
<dbReference type="CDD" id="cd03794">
    <property type="entry name" value="GT4_WbuB-like"/>
    <property type="match status" value="1"/>
</dbReference>
<dbReference type="RefSeq" id="WP_036174399.1">
    <property type="nucleotide sequence ID" value="NZ_AVCZ01000009.1"/>
</dbReference>
<dbReference type="InterPro" id="IPR001296">
    <property type="entry name" value="Glyco_trans_1"/>
</dbReference>
<dbReference type="SUPFAM" id="SSF53756">
    <property type="entry name" value="UDP-Glycosyltransferase/glycogen phosphorylase"/>
    <property type="match status" value="1"/>
</dbReference>
<proteinExistence type="predicted"/>
<dbReference type="EMBL" id="JPVQ01000009">
    <property type="protein sequence ID" value="KGR91202.1"/>
    <property type="molecule type" value="Genomic_DNA"/>
</dbReference>
<gene>
    <name evidence="2" type="ORF">CD30_07090</name>
</gene>
<accession>A0A0A3JW14</accession>
<dbReference type="PANTHER" id="PTHR12526">
    <property type="entry name" value="GLYCOSYLTRANSFERASE"/>
    <property type="match status" value="1"/>
</dbReference>
<feature type="domain" description="Glycosyl transferase family 1" evidence="1">
    <location>
        <begin position="216"/>
        <end position="378"/>
    </location>
</feature>
<dbReference type="Pfam" id="PF00534">
    <property type="entry name" value="Glycos_transf_1"/>
    <property type="match status" value="1"/>
</dbReference>
<comment type="caution">
    <text evidence="2">The sequence shown here is derived from an EMBL/GenBank/DDBJ whole genome shotgun (WGS) entry which is preliminary data.</text>
</comment>
<name>A0A0A3JW14_9BACL</name>
<dbReference type="eggNOG" id="COG0438">
    <property type="taxonomic scope" value="Bacteria"/>
</dbReference>
<evidence type="ECO:0000313" key="3">
    <source>
        <dbReference type="Proteomes" id="UP000030595"/>
    </source>
</evidence>